<dbReference type="InterPro" id="IPR003029">
    <property type="entry name" value="S1_domain"/>
</dbReference>
<dbReference type="EMBL" id="KB454541">
    <property type="protein sequence ID" value="EME26862.1"/>
    <property type="molecule type" value="Genomic_DNA"/>
</dbReference>
<dbReference type="PROSITE" id="PS50126">
    <property type="entry name" value="S1"/>
    <property type="match status" value="1"/>
</dbReference>
<dbReference type="STRING" id="130081.M2XAH4"/>
<keyword evidence="7" id="KW-0808">Transferase</keyword>
<comment type="subcellular location">
    <subcellularLocation>
        <location evidence="1">Nucleus</location>
    </subcellularLocation>
</comment>
<dbReference type="eggNOG" id="KOG3297">
    <property type="taxonomic scope" value="Eukaryota"/>
</dbReference>
<dbReference type="SUPFAM" id="SSF50249">
    <property type="entry name" value="Nucleic acid-binding proteins"/>
    <property type="match status" value="1"/>
</dbReference>
<keyword evidence="3 7" id="KW-0240">DNA-directed RNA polymerase</keyword>
<keyword evidence="5" id="KW-0539">Nucleus</keyword>
<dbReference type="Gene3D" id="3.30.1490.120">
    <property type="entry name" value="RNA polymerase Rpb7-like, N-terminal domain"/>
    <property type="match status" value="1"/>
</dbReference>
<dbReference type="PANTHER" id="PTHR12709:SF1">
    <property type="entry name" value="DNA-DIRECTED RNA POLYMERASE III SUBUNIT RPC8"/>
    <property type="match status" value="1"/>
</dbReference>
<reference evidence="8" key="1">
    <citation type="journal article" date="2013" name="Science">
        <title>Gene transfer from bacteria and archaea facilitated evolution of an extremophilic eukaryote.</title>
        <authorList>
            <person name="Schonknecht G."/>
            <person name="Chen W.H."/>
            <person name="Ternes C.M."/>
            <person name="Barbier G.G."/>
            <person name="Shrestha R.P."/>
            <person name="Stanke M."/>
            <person name="Brautigam A."/>
            <person name="Baker B.J."/>
            <person name="Banfield J.F."/>
            <person name="Garavito R.M."/>
            <person name="Carr K."/>
            <person name="Wilkerson C."/>
            <person name="Rensing S.A."/>
            <person name="Gagneul D."/>
            <person name="Dickenson N.E."/>
            <person name="Oesterhelt C."/>
            <person name="Lercher M.J."/>
            <person name="Weber A.P."/>
        </authorList>
    </citation>
    <scope>NUCLEOTIDE SEQUENCE [LARGE SCALE GENOMIC DNA]</scope>
    <source>
        <strain evidence="8">074W</strain>
    </source>
</reference>
<dbReference type="GO" id="GO:0003676">
    <property type="term" value="F:nucleic acid binding"/>
    <property type="evidence" value="ECO:0007669"/>
    <property type="project" value="InterPro"/>
</dbReference>
<dbReference type="OrthoDB" id="10256606at2759"/>
<evidence type="ECO:0000256" key="3">
    <source>
        <dbReference type="ARBA" id="ARBA00022478"/>
    </source>
</evidence>
<keyword evidence="4" id="KW-0804">Transcription</keyword>
<dbReference type="RefSeq" id="XP_005703382.1">
    <property type="nucleotide sequence ID" value="XM_005703325.1"/>
</dbReference>
<dbReference type="Gene3D" id="2.40.50.140">
    <property type="entry name" value="Nucleic acid-binding proteins"/>
    <property type="match status" value="1"/>
</dbReference>
<dbReference type="Proteomes" id="UP000030680">
    <property type="component" value="Unassembled WGS sequence"/>
</dbReference>
<dbReference type="PANTHER" id="PTHR12709">
    <property type="entry name" value="DNA-DIRECTED RNA POLYMERASE II, III"/>
    <property type="match status" value="1"/>
</dbReference>
<dbReference type="Pfam" id="PF03876">
    <property type="entry name" value="SHS2_Rpb7-N"/>
    <property type="match status" value="1"/>
</dbReference>
<evidence type="ECO:0000256" key="2">
    <source>
        <dbReference type="ARBA" id="ARBA00009307"/>
    </source>
</evidence>
<dbReference type="CDD" id="cd04330">
    <property type="entry name" value="RNAP_III_Rpc25_N"/>
    <property type="match status" value="1"/>
</dbReference>
<dbReference type="InterPro" id="IPR013238">
    <property type="entry name" value="RNA_pol_III_Rbc25"/>
</dbReference>
<dbReference type="EC" id="2.7.7.6" evidence="7"/>
<proteinExistence type="inferred from homology"/>
<evidence type="ECO:0000256" key="5">
    <source>
        <dbReference type="ARBA" id="ARBA00023242"/>
    </source>
</evidence>
<dbReference type="Pfam" id="PF08292">
    <property type="entry name" value="RNA_pol_Rbc25"/>
    <property type="match status" value="1"/>
</dbReference>
<gene>
    <name evidence="7" type="ORF">Gasu_55480</name>
</gene>
<organism evidence="7 8">
    <name type="scientific">Galdieria sulphuraria</name>
    <name type="common">Red alga</name>
    <dbReference type="NCBI Taxonomy" id="130081"/>
    <lineage>
        <taxon>Eukaryota</taxon>
        <taxon>Rhodophyta</taxon>
        <taxon>Bangiophyceae</taxon>
        <taxon>Galdieriales</taxon>
        <taxon>Galdieriaceae</taxon>
        <taxon>Galdieria</taxon>
    </lineage>
</organism>
<dbReference type="GeneID" id="17085812"/>
<dbReference type="AlphaFoldDB" id="M2XAH4"/>
<accession>M2XAH4</accession>
<dbReference type="InterPro" id="IPR012340">
    <property type="entry name" value="NA-bd_OB-fold"/>
</dbReference>
<keyword evidence="8" id="KW-1185">Reference proteome</keyword>
<dbReference type="GO" id="GO:0003899">
    <property type="term" value="F:DNA-directed RNA polymerase activity"/>
    <property type="evidence" value="ECO:0007669"/>
    <property type="project" value="UniProtKB-EC"/>
</dbReference>
<name>M2XAH4_GALSU</name>
<keyword evidence="7" id="KW-0548">Nucleotidyltransferase</keyword>
<evidence type="ECO:0000313" key="8">
    <source>
        <dbReference type="Proteomes" id="UP000030680"/>
    </source>
</evidence>
<dbReference type="GO" id="GO:0006384">
    <property type="term" value="P:transcription initiation at RNA polymerase III promoter"/>
    <property type="evidence" value="ECO:0007669"/>
    <property type="project" value="TreeGrafter"/>
</dbReference>
<protein>
    <submittedName>
        <fullName evidence="7">DNA-directed RNA polymerase III subunit C25 isoform 1</fullName>
        <ecNumber evidence="7">2.7.7.6</ecNumber>
    </submittedName>
</protein>
<evidence type="ECO:0000256" key="1">
    <source>
        <dbReference type="ARBA" id="ARBA00004123"/>
    </source>
</evidence>
<dbReference type="KEGG" id="gsl:Gasu_55480"/>
<evidence type="ECO:0000259" key="6">
    <source>
        <dbReference type="PROSITE" id="PS50126"/>
    </source>
</evidence>
<sequence length="185" mass="21065">MFKLAVLEDTLRISPERFSLPKFDALCYAVHRKYSNRIVPGVGLCVGLWDWLKAEEDYLHPGDGGSWTKVIFRLLVFEPQVGEVIIGRVEHSSSEGLYVSVDFFNNIFIDRLALQEPSVFDEEEQVWIWKYQGHDLHIDVGEDIRFRVVKVVYENSDRSSVSTGAMTVQGSIAGDGLGLVSWWPK</sequence>
<dbReference type="InterPro" id="IPR045113">
    <property type="entry name" value="Rpb7-like"/>
</dbReference>
<feature type="domain" description="S1 motif" evidence="6">
    <location>
        <begin position="82"/>
        <end position="164"/>
    </location>
</feature>
<dbReference type="SUPFAM" id="SSF88798">
    <property type="entry name" value="N-terminal, heterodimerisation domain of RBP7 (RpoE)"/>
    <property type="match status" value="1"/>
</dbReference>
<dbReference type="GO" id="GO:0005666">
    <property type="term" value="C:RNA polymerase III complex"/>
    <property type="evidence" value="ECO:0007669"/>
    <property type="project" value="TreeGrafter"/>
</dbReference>
<comment type="similarity">
    <text evidence="2">Belongs to the eukaryotic RPB7/RPC8 RNA polymerase subunit family.</text>
</comment>
<evidence type="ECO:0000313" key="7">
    <source>
        <dbReference type="EMBL" id="EME26862.1"/>
    </source>
</evidence>
<dbReference type="OMA" id="LGPTLWW"/>
<evidence type="ECO:0000256" key="4">
    <source>
        <dbReference type="ARBA" id="ARBA00023163"/>
    </source>
</evidence>
<dbReference type="InterPro" id="IPR005576">
    <property type="entry name" value="Rpb7-like_N"/>
</dbReference>
<dbReference type="InterPro" id="IPR036898">
    <property type="entry name" value="RNA_pol_Rpb7-like_N_sf"/>
</dbReference>
<dbReference type="Gramene" id="EME26862">
    <property type="protein sequence ID" value="EME26862"/>
    <property type="gene ID" value="Gasu_55480"/>
</dbReference>